<sequence>MRYENSTSWNMVNLCLLSFIRGKYVRVSEDLAAFLDAPGHHPYSCSRPEGHRTVSSRSNRGCKDCLPLVADLYTGMGFIAGITAIRCHGCRADSNPVIVCKRRQKSMEPSLCGRCFQEQQVARILRFFTLANHRSMSPALLSGVAPAAFHLSRLDWKVTVKFPHCFLKCKFSPTNTL</sequence>
<dbReference type="EMBL" id="JAHRIO010040111">
    <property type="protein sequence ID" value="MEQ2170734.1"/>
    <property type="molecule type" value="Genomic_DNA"/>
</dbReference>
<dbReference type="Proteomes" id="UP001476798">
    <property type="component" value="Unassembled WGS sequence"/>
</dbReference>
<comment type="caution">
    <text evidence="1">The sequence shown here is derived from an EMBL/GenBank/DDBJ whole genome shotgun (WGS) entry which is preliminary data.</text>
</comment>
<reference evidence="1 2" key="1">
    <citation type="submission" date="2021-06" db="EMBL/GenBank/DDBJ databases">
        <authorList>
            <person name="Palmer J.M."/>
        </authorList>
    </citation>
    <scope>NUCLEOTIDE SEQUENCE [LARGE SCALE GENOMIC DNA]</scope>
    <source>
        <strain evidence="1 2">GA_2019</strain>
        <tissue evidence="1">Muscle</tissue>
    </source>
</reference>
<accession>A0ABV0NH68</accession>
<name>A0ABV0NH68_9TELE</name>
<evidence type="ECO:0000313" key="1">
    <source>
        <dbReference type="EMBL" id="MEQ2170734.1"/>
    </source>
</evidence>
<keyword evidence="2" id="KW-1185">Reference proteome</keyword>
<proteinExistence type="predicted"/>
<gene>
    <name evidence="1" type="ORF">GOODEAATRI_003400</name>
</gene>
<organism evidence="1 2">
    <name type="scientific">Goodea atripinnis</name>
    <dbReference type="NCBI Taxonomy" id="208336"/>
    <lineage>
        <taxon>Eukaryota</taxon>
        <taxon>Metazoa</taxon>
        <taxon>Chordata</taxon>
        <taxon>Craniata</taxon>
        <taxon>Vertebrata</taxon>
        <taxon>Euteleostomi</taxon>
        <taxon>Actinopterygii</taxon>
        <taxon>Neopterygii</taxon>
        <taxon>Teleostei</taxon>
        <taxon>Neoteleostei</taxon>
        <taxon>Acanthomorphata</taxon>
        <taxon>Ovalentaria</taxon>
        <taxon>Atherinomorphae</taxon>
        <taxon>Cyprinodontiformes</taxon>
        <taxon>Goodeidae</taxon>
        <taxon>Goodea</taxon>
    </lineage>
</organism>
<evidence type="ECO:0000313" key="2">
    <source>
        <dbReference type="Proteomes" id="UP001476798"/>
    </source>
</evidence>
<protein>
    <submittedName>
        <fullName evidence="1">Uncharacterized protein</fullName>
    </submittedName>
</protein>